<feature type="non-terminal residue" evidence="1">
    <location>
        <position position="1"/>
    </location>
</feature>
<protein>
    <submittedName>
        <fullName evidence="1">Uncharacterized protein</fullName>
    </submittedName>
</protein>
<gene>
    <name evidence="1" type="ORF">S01H4_41664</name>
</gene>
<sequence>IVIPSFKNIDYWFSNDVKIKLAIIKEYIEKIDDVKIKNFFKIAFSETIRDSSWTSNSEFKLVRMKQWNQ</sequence>
<evidence type="ECO:0000313" key="1">
    <source>
        <dbReference type="EMBL" id="GAH00937.1"/>
    </source>
</evidence>
<accession>X1C0Y4</accession>
<proteinExistence type="predicted"/>
<comment type="caution">
    <text evidence="1">The sequence shown here is derived from an EMBL/GenBank/DDBJ whole genome shotgun (WGS) entry which is preliminary data.</text>
</comment>
<dbReference type="EMBL" id="BART01022805">
    <property type="protein sequence ID" value="GAH00937.1"/>
    <property type="molecule type" value="Genomic_DNA"/>
</dbReference>
<name>X1C0Y4_9ZZZZ</name>
<organism evidence="1">
    <name type="scientific">marine sediment metagenome</name>
    <dbReference type="NCBI Taxonomy" id="412755"/>
    <lineage>
        <taxon>unclassified sequences</taxon>
        <taxon>metagenomes</taxon>
        <taxon>ecological metagenomes</taxon>
    </lineage>
</organism>
<dbReference type="AlphaFoldDB" id="X1C0Y4"/>
<reference evidence="1" key="1">
    <citation type="journal article" date="2014" name="Front. Microbiol.">
        <title>High frequency of phylogenetically diverse reductive dehalogenase-homologous genes in deep subseafloor sedimentary metagenomes.</title>
        <authorList>
            <person name="Kawai M."/>
            <person name="Futagami T."/>
            <person name="Toyoda A."/>
            <person name="Takaki Y."/>
            <person name="Nishi S."/>
            <person name="Hori S."/>
            <person name="Arai W."/>
            <person name="Tsubouchi T."/>
            <person name="Morono Y."/>
            <person name="Uchiyama I."/>
            <person name="Ito T."/>
            <person name="Fujiyama A."/>
            <person name="Inagaki F."/>
            <person name="Takami H."/>
        </authorList>
    </citation>
    <scope>NUCLEOTIDE SEQUENCE</scope>
    <source>
        <strain evidence="1">Expedition CK06-06</strain>
    </source>
</reference>